<evidence type="ECO:0000313" key="1">
    <source>
        <dbReference type="EMBL" id="QDU31946.1"/>
    </source>
</evidence>
<dbReference type="Proteomes" id="UP000315017">
    <property type="component" value="Chromosome"/>
</dbReference>
<organism evidence="1 2">
    <name type="scientific">Anatilimnocola aggregata</name>
    <dbReference type="NCBI Taxonomy" id="2528021"/>
    <lineage>
        <taxon>Bacteria</taxon>
        <taxon>Pseudomonadati</taxon>
        <taxon>Planctomycetota</taxon>
        <taxon>Planctomycetia</taxon>
        <taxon>Pirellulales</taxon>
        <taxon>Pirellulaceae</taxon>
        <taxon>Anatilimnocola</taxon>
    </lineage>
</organism>
<dbReference type="KEGG" id="aagg:ETAA8_71080"/>
<protein>
    <submittedName>
        <fullName evidence="1">Uncharacterized protein</fullName>
    </submittedName>
</protein>
<dbReference type="AlphaFoldDB" id="A0A517YNZ9"/>
<keyword evidence="2" id="KW-1185">Reference proteome</keyword>
<accession>A0A517YNZ9</accession>
<evidence type="ECO:0000313" key="2">
    <source>
        <dbReference type="Proteomes" id="UP000315017"/>
    </source>
</evidence>
<name>A0A517YNZ9_9BACT</name>
<reference evidence="1 2" key="1">
    <citation type="submission" date="2019-02" db="EMBL/GenBank/DDBJ databases">
        <title>Deep-cultivation of Planctomycetes and their phenomic and genomic characterization uncovers novel biology.</title>
        <authorList>
            <person name="Wiegand S."/>
            <person name="Jogler M."/>
            <person name="Boedeker C."/>
            <person name="Pinto D."/>
            <person name="Vollmers J."/>
            <person name="Rivas-Marin E."/>
            <person name="Kohn T."/>
            <person name="Peeters S.H."/>
            <person name="Heuer A."/>
            <person name="Rast P."/>
            <person name="Oberbeckmann S."/>
            <person name="Bunk B."/>
            <person name="Jeske O."/>
            <person name="Meyerdierks A."/>
            <person name="Storesund J.E."/>
            <person name="Kallscheuer N."/>
            <person name="Luecker S."/>
            <person name="Lage O.M."/>
            <person name="Pohl T."/>
            <person name="Merkel B.J."/>
            <person name="Hornburger P."/>
            <person name="Mueller R.-W."/>
            <person name="Bruemmer F."/>
            <person name="Labrenz M."/>
            <person name="Spormann A.M."/>
            <person name="Op den Camp H."/>
            <person name="Overmann J."/>
            <person name="Amann R."/>
            <person name="Jetten M.S.M."/>
            <person name="Mascher T."/>
            <person name="Medema M.H."/>
            <person name="Devos D.P."/>
            <person name="Kaster A.-K."/>
            <person name="Ovreas L."/>
            <person name="Rohde M."/>
            <person name="Galperin M.Y."/>
            <person name="Jogler C."/>
        </authorList>
    </citation>
    <scope>NUCLEOTIDE SEQUENCE [LARGE SCALE GENOMIC DNA]</scope>
    <source>
        <strain evidence="1 2">ETA_A8</strain>
    </source>
</reference>
<proteinExistence type="predicted"/>
<sequence length="78" mass="8902">MRLLYWPKELLAPANLKTLVVSPSQGFRDNPARLLGAKNVNTARHNQREVAGNIQHWEQQQTGCDNWQGWAVSHGLFH</sequence>
<dbReference type="EMBL" id="CP036274">
    <property type="protein sequence ID" value="QDU31946.1"/>
    <property type="molecule type" value="Genomic_DNA"/>
</dbReference>
<gene>
    <name evidence="1" type="ORF">ETAA8_71080</name>
</gene>